<dbReference type="RefSeq" id="WP_014321260.1">
    <property type="nucleotide sequence ID" value="NC_016803.1"/>
</dbReference>
<evidence type="ECO:0000256" key="1">
    <source>
        <dbReference type="ARBA" id="ARBA00010169"/>
    </source>
</evidence>
<sequence length="106" mass="11590">MSASFVYMTCASPGEAEAIGTMLVEKRLAACANILPGMRSVYWWRGRMERAEETVLIAKTRTDLVEALTDAVKAAHGYEVPCVVALPVTGGNPDFLRWIEDETGEP</sequence>
<gene>
    <name evidence="2" type="ORF">DND132_0616</name>
</gene>
<dbReference type="OrthoDB" id="37622at2"/>
<dbReference type="PANTHER" id="PTHR23419">
    <property type="entry name" value="DIVALENT CATION TOLERANCE CUTA-RELATED"/>
    <property type="match status" value="1"/>
</dbReference>
<dbReference type="Pfam" id="PF03091">
    <property type="entry name" value="CutA1"/>
    <property type="match status" value="1"/>
</dbReference>
<dbReference type="InterPro" id="IPR004323">
    <property type="entry name" value="Ion_tolerance_CutA"/>
</dbReference>
<dbReference type="HOGENOM" id="CLU_098807_3_1_7"/>
<keyword evidence="3" id="KW-1185">Reference proteome</keyword>
<dbReference type="SUPFAM" id="SSF54913">
    <property type="entry name" value="GlnB-like"/>
    <property type="match status" value="1"/>
</dbReference>
<comment type="similarity">
    <text evidence="1">Belongs to the CutA family.</text>
</comment>
<dbReference type="GO" id="GO:0010038">
    <property type="term" value="P:response to metal ion"/>
    <property type="evidence" value="ECO:0007669"/>
    <property type="project" value="InterPro"/>
</dbReference>
<dbReference type="InterPro" id="IPR015867">
    <property type="entry name" value="N-reg_PII/ATP_PRibTrfase_C"/>
</dbReference>
<accession>F0JG84</accession>
<evidence type="ECO:0000313" key="3">
    <source>
        <dbReference type="Proteomes" id="UP000007845"/>
    </source>
</evidence>
<dbReference type="AlphaFoldDB" id="F0JG84"/>
<dbReference type="STRING" id="641491.DND132_0616"/>
<dbReference type="KEGG" id="ddn:DND132_0616"/>
<protein>
    <submittedName>
        <fullName evidence="2">CutA1 divalent ion tolerance protein</fullName>
    </submittedName>
</protein>
<dbReference type="InterPro" id="IPR011322">
    <property type="entry name" value="N-reg_PII-like_a/b"/>
</dbReference>
<dbReference type="Proteomes" id="UP000007845">
    <property type="component" value="Chromosome"/>
</dbReference>
<dbReference type="Gene3D" id="3.30.70.120">
    <property type="match status" value="1"/>
</dbReference>
<dbReference type="GO" id="GO:0005507">
    <property type="term" value="F:copper ion binding"/>
    <property type="evidence" value="ECO:0007669"/>
    <property type="project" value="TreeGrafter"/>
</dbReference>
<dbReference type="SMR" id="F0JG84"/>
<dbReference type="PANTHER" id="PTHR23419:SF8">
    <property type="entry name" value="FI09726P"/>
    <property type="match status" value="1"/>
</dbReference>
<proteinExistence type="inferred from homology"/>
<reference evidence="2 3" key="1">
    <citation type="journal article" date="2011" name="J. Bacteriol.">
        <title>Genome sequence of the mercury-methylating strain Desulfovibrio desulfuricans ND132.</title>
        <authorList>
            <person name="Brown S.D."/>
            <person name="Gilmour C.C."/>
            <person name="Kucken A.M."/>
            <person name="Wall J.D."/>
            <person name="Elias D.A."/>
            <person name="Brandt C.C."/>
            <person name="Podar M."/>
            <person name="Chertkov O."/>
            <person name="Held B."/>
            <person name="Bruce D.C."/>
            <person name="Detter J.C."/>
            <person name="Tapia R."/>
            <person name="Han C.S."/>
            <person name="Goodwin L.A."/>
            <person name="Cheng J.F."/>
            <person name="Pitluck S."/>
            <person name="Woyke T."/>
            <person name="Mikhailova N."/>
            <person name="Ivanova N.N."/>
            <person name="Han J."/>
            <person name="Lucas S."/>
            <person name="Lapidus A.L."/>
            <person name="Land M.L."/>
            <person name="Hauser L.J."/>
            <person name="Palumbo A.V."/>
        </authorList>
    </citation>
    <scope>NUCLEOTIDE SEQUENCE [LARGE SCALE GENOMIC DNA]</scope>
    <source>
        <strain evidence="2 3">ND132</strain>
    </source>
</reference>
<evidence type="ECO:0000313" key="2">
    <source>
        <dbReference type="EMBL" id="EGB13832.1"/>
    </source>
</evidence>
<dbReference type="eggNOG" id="COG1324">
    <property type="taxonomic scope" value="Bacteria"/>
</dbReference>
<name>F0JG84_9BACT</name>
<dbReference type="EMBL" id="CP003220">
    <property type="protein sequence ID" value="EGB13832.1"/>
    <property type="molecule type" value="Genomic_DNA"/>
</dbReference>
<organism evidence="2 3">
    <name type="scientific">Pseudodesulfovibrio mercurii</name>
    <dbReference type="NCBI Taxonomy" id="641491"/>
    <lineage>
        <taxon>Bacteria</taxon>
        <taxon>Pseudomonadati</taxon>
        <taxon>Thermodesulfobacteriota</taxon>
        <taxon>Desulfovibrionia</taxon>
        <taxon>Desulfovibrionales</taxon>
        <taxon>Desulfovibrionaceae</taxon>
    </lineage>
</organism>